<keyword evidence="1" id="KW-0812">Transmembrane</keyword>
<evidence type="ECO:0000256" key="1">
    <source>
        <dbReference type="SAM" id="Phobius"/>
    </source>
</evidence>
<sequence length="176" mass="18054">MTPPASPAARPPGFARADSGVAATEFALLLPVLLLLAGGILALGFTIDLRMRLTAAVSEAAHLASAEAALANAEGFSRLRDTLNECLHARLGEAASVAVRLNAAADTSRAGRYFCLAADEASWRDAGSTPAPCPDGSPAGRFVTIAVDLPMPPFLATLAGSLLADRMADQATVRVE</sequence>
<accession>A0A917E135</accession>
<proteinExistence type="predicted"/>
<comment type="caution">
    <text evidence="3">The sequence shown here is derived from an EMBL/GenBank/DDBJ whole genome shotgun (WGS) entry which is preliminary data.</text>
</comment>
<name>A0A917E135_9HYPH</name>
<feature type="transmembrane region" description="Helical" evidence="1">
    <location>
        <begin position="26"/>
        <end position="47"/>
    </location>
</feature>
<dbReference type="InterPro" id="IPR012495">
    <property type="entry name" value="TadE-like_dom"/>
</dbReference>
<evidence type="ECO:0000259" key="2">
    <source>
        <dbReference type="Pfam" id="PF07811"/>
    </source>
</evidence>
<evidence type="ECO:0000313" key="4">
    <source>
        <dbReference type="Proteomes" id="UP000644699"/>
    </source>
</evidence>
<dbReference type="RefSeq" id="WP_188906886.1">
    <property type="nucleotide sequence ID" value="NZ_BMIQ01000001.1"/>
</dbReference>
<evidence type="ECO:0000313" key="3">
    <source>
        <dbReference type="EMBL" id="GGD91503.1"/>
    </source>
</evidence>
<dbReference type="AlphaFoldDB" id="A0A917E135"/>
<reference evidence="3" key="1">
    <citation type="journal article" date="2014" name="Int. J. Syst. Evol. Microbiol.">
        <title>Complete genome sequence of Corynebacterium casei LMG S-19264T (=DSM 44701T), isolated from a smear-ripened cheese.</title>
        <authorList>
            <consortium name="US DOE Joint Genome Institute (JGI-PGF)"/>
            <person name="Walter F."/>
            <person name="Albersmeier A."/>
            <person name="Kalinowski J."/>
            <person name="Ruckert C."/>
        </authorList>
    </citation>
    <scope>NUCLEOTIDE SEQUENCE</scope>
    <source>
        <strain evidence="3">CGMCC 1.15367</strain>
    </source>
</reference>
<feature type="domain" description="TadE-like" evidence="2">
    <location>
        <begin position="20"/>
        <end position="61"/>
    </location>
</feature>
<protein>
    <recommendedName>
        <fullName evidence="2">TadE-like domain-containing protein</fullName>
    </recommendedName>
</protein>
<dbReference type="EMBL" id="BMIQ01000001">
    <property type="protein sequence ID" value="GGD91503.1"/>
    <property type="molecule type" value="Genomic_DNA"/>
</dbReference>
<keyword evidence="4" id="KW-1185">Reference proteome</keyword>
<reference evidence="3" key="2">
    <citation type="submission" date="2020-09" db="EMBL/GenBank/DDBJ databases">
        <authorList>
            <person name="Sun Q."/>
            <person name="Zhou Y."/>
        </authorList>
    </citation>
    <scope>NUCLEOTIDE SEQUENCE</scope>
    <source>
        <strain evidence="3">CGMCC 1.15367</strain>
    </source>
</reference>
<gene>
    <name evidence="3" type="ORF">GCM10011390_07880</name>
</gene>
<dbReference type="Proteomes" id="UP000644699">
    <property type="component" value="Unassembled WGS sequence"/>
</dbReference>
<dbReference type="Pfam" id="PF07811">
    <property type="entry name" value="TadE"/>
    <property type="match status" value="1"/>
</dbReference>
<organism evidence="3 4">
    <name type="scientific">Aureimonas endophytica</name>
    <dbReference type="NCBI Taxonomy" id="2027858"/>
    <lineage>
        <taxon>Bacteria</taxon>
        <taxon>Pseudomonadati</taxon>
        <taxon>Pseudomonadota</taxon>
        <taxon>Alphaproteobacteria</taxon>
        <taxon>Hyphomicrobiales</taxon>
        <taxon>Aurantimonadaceae</taxon>
        <taxon>Aureimonas</taxon>
    </lineage>
</organism>
<keyword evidence="1" id="KW-1133">Transmembrane helix</keyword>
<keyword evidence="1" id="KW-0472">Membrane</keyword>